<dbReference type="eggNOG" id="COG3591">
    <property type="taxonomic scope" value="Bacteria"/>
</dbReference>
<dbReference type="EMBL" id="CP000100">
    <property type="protein sequence ID" value="ABB56680.1"/>
    <property type="molecule type" value="Genomic_DNA"/>
</dbReference>
<dbReference type="InterPro" id="IPR009003">
    <property type="entry name" value="Peptidase_S1_PA"/>
</dbReference>
<evidence type="ECO:0008006" key="3">
    <source>
        <dbReference type="Google" id="ProtNLM"/>
    </source>
</evidence>
<sequence length="283" mass="31755">MNFPRQRVSELRDTRSYVPIQISMCFKNEEIACGTAFFYLHEDKSYLVTNWHNVTGREPSTLKCKSNQAALPNHLFIKIPSSTHDSSGLKFIEWTTYVIPLYEDEGDSPKQPVWYEHPRYRYQVDLVAIPININGVKGSEIKHANDPNFKLDNIRLCPGLDVFVLGFPRGLSGGANFPVWKRGSIASEPDFDIDGLPKLFIDTATREGMSGAPVYARQVGYWLPEGATNQDEAMIGEGRKFLGIYSGRVGDDSFKAQLGIVWKPSAIEETIKAAMAGNSSFYM</sequence>
<dbReference type="KEGG" id="syf:Synpcc7942_0648"/>
<dbReference type="Proteomes" id="UP000889800">
    <property type="component" value="Chromosome"/>
</dbReference>
<name>Q31QI9_SYNE7</name>
<organism evidence="1 2">
    <name type="scientific">Synechococcus elongatus (strain ATCC 33912 / PCC 7942 / FACHB-805)</name>
    <name type="common">Anacystis nidulans R2</name>
    <dbReference type="NCBI Taxonomy" id="1140"/>
    <lineage>
        <taxon>Bacteria</taxon>
        <taxon>Bacillati</taxon>
        <taxon>Cyanobacteriota</taxon>
        <taxon>Cyanophyceae</taxon>
        <taxon>Synechococcales</taxon>
        <taxon>Synechococcaceae</taxon>
        <taxon>Synechococcus</taxon>
    </lineage>
</organism>
<dbReference type="PaxDb" id="1140-Synpcc7942_0648"/>
<dbReference type="AlphaFoldDB" id="Q31QI9"/>
<dbReference type="RefSeq" id="WP_011377663.1">
    <property type="nucleotide sequence ID" value="NC_007604.1"/>
</dbReference>
<keyword evidence="2" id="KW-1185">Reference proteome</keyword>
<evidence type="ECO:0000313" key="1">
    <source>
        <dbReference type="EMBL" id="ABB56680.1"/>
    </source>
</evidence>
<dbReference type="BioCyc" id="SYNEL:SYNPCC7942_0648-MONOMER"/>
<dbReference type="STRING" id="1140.Synpcc7942_0648"/>
<reference evidence="2" key="1">
    <citation type="submission" date="2005-08" db="EMBL/GenBank/DDBJ databases">
        <title>Complete sequence of chromosome 1 of Synechococcus elongatus PCC 7942.</title>
        <authorList>
            <consortium name="US DOE Joint Genome Institute"/>
            <person name="Copeland A."/>
            <person name="Lucas S."/>
            <person name="Lapidus A."/>
            <person name="Barry K."/>
            <person name="Detter J.C."/>
            <person name="Glavina T."/>
            <person name="Hammon N."/>
            <person name="Israni S."/>
            <person name="Pitluck S."/>
            <person name="Schmutz J."/>
            <person name="Larimer F."/>
            <person name="Land M."/>
            <person name="Kyrpides N."/>
            <person name="Lykidis A."/>
            <person name="Richardson P."/>
        </authorList>
    </citation>
    <scope>NUCLEOTIDE SEQUENCE [LARGE SCALE GENOMIC DNA]</scope>
    <source>
        <strain evidence="2">ATCC 33912 / PCC 7942 / FACHB-805</strain>
    </source>
</reference>
<gene>
    <name evidence="1" type="ordered locus">Synpcc7942_0648</name>
</gene>
<dbReference type="OrthoDB" id="4696264at2"/>
<evidence type="ECO:0000313" key="2">
    <source>
        <dbReference type="Proteomes" id="UP000889800"/>
    </source>
</evidence>
<proteinExistence type="predicted"/>
<dbReference type="SUPFAM" id="SSF50494">
    <property type="entry name" value="Trypsin-like serine proteases"/>
    <property type="match status" value="1"/>
</dbReference>
<accession>Q31QI9</accession>
<protein>
    <recommendedName>
        <fullName evidence="3">Serine protease</fullName>
    </recommendedName>
</protein>
<dbReference type="HOGENOM" id="CLU_072546_0_0_3"/>